<proteinExistence type="predicted"/>
<dbReference type="AlphaFoldDB" id="B3M8Z4"/>
<dbReference type="KEGG" id="dan:6507378"/>
<dbReference type="STRING" id="7217.B3M8Z4"/>
<dbReference type="PhylomeDB" id="B3M8Z4"/>
<dbReference type="InParanoid" id="B3M8Z4"/>
<organism evidence="1 2">
    <name type="scientific">Drosophila ananassae</name>
    <name type="common">Fruit fly</name>
    <dbReference type="NCBI Taxonomy" id="7217"/>
    <lineage>
        <taxon>Eukaryota</taxon>
        <taxon>Metazoa</taxon>
        <taxon>Ecdysozoa</taxon>
        <taxon>Arthropoda</taxon>
        <taxon>Hexapoda</taxon>
        <taxon>Insecta</taxon>
        <taxon>Pterygota</taxon>
        <taxon>Neoptera</taxon>
        <taxon>Endopterygota</taxon>
        <taxon>Diptera</taxon>
        <taxon>Brachycera</taxon>
        <taxon>Muscomorpha</taxon>
        <taxon>Ephydroidea</taxon>
        <taxon>Drosophilidae</taxon>
        <taxon>Drosophila</taxon>
        <taxon>Sophophora</taxon>
    </lineage>
</organism>
<dbReference type="GeneID" id="6507378"/>
<dbReference type="OMA" id="YWVRNFR"/>
<dbReference type="eggNOG" id="ENOG502SG06">
    <property type="taxonomic scope" value="Eukaryota"/>
</dbReference>
<dbReference type="OrthoDB" id="8184679at2759"/>
<dbReference type="HOGENOM" id="CLU_131140_0_0_1"/>
<evidence type="ECO:0000313" key="2">
    <source>
        <dbReference type="Proteomes" id="UP000007801"/>
    </source>
</evidence>
<keyword evidence="2" id="KW-1185">Reference proteome</keyword>
<sequence>MVAYYDDCDATEHPKTLTDWVRNFRMKRQKMRRKLRGAGSDLRVNAILSTALFHAEHELRRKQQERFSRWLEMQTKFVPHGKTHCANDAMADAKAKAVEAEERREIENSLWRSELSGLDNFMRSLSGSSATAGNGNSSSSASSNNNNISLASNSYTGNNNLSCAAIAVNS</sequence>
<name>B3M8Z4_DROAN</name>
<protein>
    <submittedName>
        <fullName evidence="1">Uncharacterized protein</fullName>
    </submittedName>
</protein>
<gene>
    <name evidence="1" type="primary">Dana\GF24747</name>
    <name evidence="1" type="synonym">dana_GLEANR_9446</name>
    <name evidence="1" type="ORF">GF24747</name>
</gene>
<dbReference type="Proteomes" id="UP000007801">
    <property type="component" value="Unassembled WGS sequence"/>
</dbReference>
<dbReference type="EMBL" id="CH902618">
    <property type="protein sequence ID" value="EDV38938.1"/>
    <property type="molecule type" value="Genomic_DNA"/>
</dbReference>
<reference evidence="1 2" key="1">
    <citation type="journal article" date="2007" name="Nature">
        <title>Evolution of genes and genomes on the Drosophila phylogeny.</title>
        <authorList>
            <consortium name="Drosophila 12 Genomes Consortium"/>
            <person name="Clark A.G."/>
            <person name="Eisen M.B."/>
            <person name="Smith D.R."/>
            <person name="Bergman C.M."/>
            <person name="Oliver B."/>
            <person name="Markow T.A."/>
            <person name="Kaufman T.C."/>
            <person name="Kellis M."/>
            <person name="Gelbart W."/>
            <person name="Iyer V.N."/>
            <person name="Pollard D.A."/>
            <person name="Sackton T.B."/>
            <person name="Larracuente A.M."/>
            <person name="Singh N.D."/>
            <person name="Abad J.P."/>
            <person name="Abt D.N."/>
            <person name="Adryan B."/>
            <person name="Aguade M."/>
            <person name="Akashi H."/>
            <person name="Anderson W.W."/>
            <person name="Aquadro C.F."/>
            <person name="Ardell D.H."/>
            <person name="Arguello R."/>
            <person name="Artieri C.G."/>
            <person name="Barbash D.A."/>
            <person name="Barker D."/>
            <person name="Barsanti P."/>
            <person name="Batterham P."/>
            <person name="Batzoglou S."/>
            <person name="Begun D."/>
            <person name="Bhutkar A."/>
            <person name="Blanco E."/>
            <person name="Bosak S.A."/>
            <person name="Bradley R.K."/>
            <person name="Brand A.D."/>
            <person name="Brent M.R."/>
            <person name="Brooks A.N."/>
            <person name="Brown R.H."/>
            <person name="Butlin R.K."/>
            <person name="Caggese C."/>
            <person name="Calvi B.R."/>
            <person name="Bernardo de Carvalho A."/>
            <person name="Caspi A."/>
            <person name="Castrezana S."/>
            <person name="Celniker S.E."/>
            <person name="Chang J.L."/>
            <person name="Chapple C."/>
            <person name="Chatterji S."/>
            <person name="Chinwalla A."/>
            <person name="Civetta A."/>
            <person name="Clifton S.W."/>
            <person name="Comeron J.M."/>
            <person name="Costello J.C."/>
            <person name="Coyne J.A."/>
            <person name="Daub J."/>
            <person name="David R.G."/>
            <person name="Delcher A.L."/>
            <person name="Delehaunty K."/>
            <person name="Do C.B."/>
            <person name="Ebling H."/>
            <person name="Edwards K."/>
            <person name="Eickbush T."/>
            <person name="Evans J.D."/>
            <person name="Filipski A."/>
            <person name="Findeiss S."/>
            <person name="Freyhult E."/>
            <person name="Fulton L."/>
            <person name="Fulton R."/>
            <person name="Garcia A.C."/>
            <person name="Gardiner A."/>
            <person name="Garfield D.A."/>
            <person name="Garvin B.E."/>
            <person name="Gibson G."/>
            <person name="Gilbert D."/>
            <person name="Gnerre S."/>
            <person name="Godfrey J."/>
            <person name="Good R."/>
            <person name="Gotea V."/>
            <person name="Gravely B."/>
            <person name="Greenberg A.J."/>
            <person name="Griffiths-Jones S."/>
            <person name="Gross S."/>
            <person name="Guigo R."/>
            <person name="Gustafson E.A."/>
            <person name="Haerty W."/>
            <person name="Hahn M.W."/>
            <person name="Halligan D.L."/>
            <person name="Halpern A.L."/>
            <person name="Halter G.M."/>
            <person name="Han M.V."/>
            <person name="Heger A."/>
            <person name="Hillier L."/>
            <person name="Hinrichs A.S."/>
            <person name="Holmes I."/>
            <person name="Hoskins R.A."/>
            <person name="Hubisz M.J."/>
            <person name="Hultmark D."/>
            <person name="Huntley M.A."/>
            <person name="Jaffe D.B."/>
            <person name="Jagadeeshan S."/>
            <person name="Jeck W.R."/>
            <person name="Johnson J."/>
            <person name="Jones C.D."/>
            <person name="Jordan W.C."/>
            <person name="Karpen G.H."/>
            <person name="Kataoka E."/>
            <person name="Keightley P.D."/>
            <person name="Kheradpour P."/>
            <person name="Kirkness E.F."/>
            <person name="Koerich L.B."/>
            <person name="Kristiansen K."/>
            <person name="Kudrna D."/>
            <person name="Kulathinal R.J."/>
            <person name="Kumar S."/>
            <person name="Kwok R."/>
            <person name="Lander E."/>
            <person name="Langley C.H."/>
            <person name="Lapoint R."/>
            <person name="Lazzaro B.P."/>
            <person name="Lee S.J."/>
            <person name="Levesque L."/>
            <person name="Li R."/>
            <person name="Lin C.F."/>
            <person name="Lin M.F."/>
            <person name="Lindblad-Toh K."/>
            <person name="Llopart A."/>
            <person name="Long M."/>
            <person name="Low L."/>
            <person name="Lozovsky E."/>
            <person name="Lu J."/>
            <person name="Luo M."/>
            <person name="Machado C.A."/>
            <person name="Makalowski W."/>
            <person name="Marzo M."/>
            <person name="Matsuda M."/>
            <person name="Matzkin L."/>
            <person name="McAllister B."/>
            <person name="McBride C.S."/>
            <person name="McKernan B."/>
            <person name="McKernan K."/>
            <person name="Mendez-Lago M."/>
            <person name="Minx P."/>
            <person name="Mollenhauer M.U."/>
            <person name="Montooth K."/>
            <person name="Mount S.M."/>
            <person name="Mu X."/>
            <person name="Myers E."/>
            <person name="Negre B."/>
            <person name="Newfeld S."/>
            <person name="Nielsen R."/>
            <person name="Noor M.A."/>
            <person name="O'Grady P."/>
            <person name="Pachter L."/>
            <person name="Papaceit M."/>
            <person name="Parisi M.J."/>
            <person name="Parisi M."/>
            <person name="Parts L."/>
            <person name="Pedersen J.S."/>
            <person name="Pesole G."/>
            <person name="Phillippy A.M."/>
            <person name="Ponting C.P."/>
            <person name="Pop M."/>
            <person name="Porcelli D."/>
            <person name="Powell J.R."/>
            <person name="Prohaska S."/>
            <person name="Pruitt K."/>
            <person name="Puig M."/>
            <person name="Quesneville H."/>
            <person name="Ram K.R."/>
            <person name="Rand D."/>
            <person name="Rasmussen M.D."/>
            <person name="Reed L.K."/>
            <person name="Reenan R."/>
            <person name="Reily A."/>
            <person name="Remington K.A."/>
            <person name="Rieger T.T."/>
            <person name="Ritchie M.G."/>
            <person name="Robin C."/>
            <person name="Rogers Y.H."/>
            <person name="Rohde C."/>
            <person name="Rozas J."/>
            <person name="Rubenfield M.J."/>
            <person name="Ruiz A."/>
            <person name="Russo S."/>
            <person name="Salzberg S.L."/>
            <person name="Sanchez-Gracia A."/>
            <person name="Saranga D.J."/>
            <person name="Sato H."/>
            <person name="Schaeffer S.W."/>
            <person name="Schatz M.C."/>
            <person name="Schlenke T."/>
            <person name="Schwartz R."/>
            <person name="Segarra C."/>
            <person name="Singh R.S."/>
            <person name="Sirot L."/>
            <person name="Sirota M."/>
            <person name="Sisneros N.B."/>
            <person name="Smith C.D."/>
            <person name="Smith T.F."/>
            <person name="Spieth J."/>
            <person name="Stage D.E."/>
            <person name="Stark A."/>
            <person name="Stephan W."/>
            <person name="Strausberg R.L."/>
            <person name="Strempel S."/>
            <person name="Sturgill D."/>
            <person name="Sutton G."/>
            <person name="Sutton G.G."/>
            <person name="Tao W."/>
            <person name="Teichmann S."/>
            <person name="Tobari Y.N."/>
            <person name="Tomimura Y."/>
            <person name="Tsolas J.M."/>
            <person name="Valente V.L."/>
            <person name="Venter E."/>
            <person name="Venter J.C."/>
            <person name="Vicario S."/>
            <person name="Vieira F.G."/>
            <person name="Vilella A.J."/>
            <person name="Villasante A."/>
            <person name="Walenz B."/>
            <person name="Wang J."/>
            <person name="Wasserman M."/>
            <person name="Watts T."/>
            <person name="Wilson D."/>
            <person name="Wilson R.K."/>
            <person name="Wing R.A."/>
            <person name="Wolfner M.F."/>
            <person name="Wong A."/>
            <person name="Wong G.K."/>
            <person name="Wu C.I."/>
            <person name="Wu G."/>
            <person name="Yamamoto D."/>
            <person name="Yang H.P."/>
            <person name="Yang S.P."/>
            <person name="Yorke J.A."/>
            <person name="Yoshida K."/>
            <person name="Zdobnov E."/>
            <person name="Zhang P."/>
            <person name="Zhang Y."/>
            <person name="Zimin A.V."/>
            <person name="Baldwin J."/>
            <person name="Abdouelleil A."/>
            <person name="Abdulkadir J."/>
            <person name="Abebe A."/>
            <person name="Abera B."/>
            <person name="Abreu J."/>
            <person name="Acer S.C."/>
            <person name="Aftuck L."/>
            <person name="Alexander A."/>
            <person name="An P."/>
            <person name="Anderson E."/>
            <person name="Anderson S."/>
            <person name="Arachi H."/>
            <person name="Azer M."/>
            <person name="Bachantsang P."/>
            <person name="Barry A."/>
            <person name="Bayul T."/>
            <person name="Berlin A."/>
            <person name="Bessette D."/>
            <person name="Bloom T."/>
            <person name="Blye J."/>
            <person name="Boguslavskiy L."/>
            <person name="Bonnet C."/>
            <person name="Boukhgalter B."/>
            <person name="Bourzgui I."/>
            <person name="Brown A."/>
            <person name="Cahill P."/>
            <person name="Channer S."/>
            <person name="Cheshatsang Y."/>
            <person name="Chuda L."/>
            <person name="Citroen M."/>
            <person name="Collymore A."/>
            <person name="Cooke P."/>
            <person name="Costello M."/>
            <person name="D'Aco K."/>
            <person name="Daza R."/>
            <person name="De Haan G."/>
            <person name="DeGray S."/>
            <person name="DeMaso C."/>
            <person name="Dhargay N."/>
            <person name="Dooley K."/>
            <person name="Dooley E."/>
            <person name="Doricent M."/>
            <person name="Dorje P."/>
            <person name="Dorjee K."/>
            <person name="Dupes A."/>
            <person name="Elong R."/>
            <person name="Falk J."/>
            <person name="Farina A."/>
            <person name="Faro S."/>
            <person name="Ferguson D."/>
            <person name="Fisher S."/>
            <person name="Foley C.D."/>
            <person name="Franke A."/>
            <person name="Friedrich D."/>
            <person name="Gadbois L."/>
            <person name="Gearin G."/>
            <person name="Gearin C.R."/>
            <person name="Giannoukos G."/>
            <person name="Goode T."/>
            <person name="Graham J."/>
            <person name="Grandbois E."/>
            <person name="Grewal S."/>
            <person name="Gyaltsen K."/>
            <person name="Hafez N."/>
            <person name="Hagos B."/>
            <person name="Hall J."/>
            <person name="Henson C."/>
            <person name="Hollinger A."/>
            <person name="Honan T."/>
            <person name="Huard M.D."/>
            <person name="Hughes L."/>
            <person name="Hurhula B."/>
            <person name="Husby M.E."/>
            <person name="Kamat A."/>
            <person name="Kanga B."/>
            <person name="Kashin S."/>
            <person name="Khazanovich D."/>
            <person name="Kisner P."/>
            <person name="Lance K."/>
            <person name="Lara M."/>
            <person name="Lee W."/>
            <person name="Lennon N."/>
            <person name="Letendre F."/>
            <person name="LeVine R."/>
            <person name="Lipovsky A."/>
            <person name="Liu X."/>
            <person name="Liu J."/>
            <person name="Liu S."/>
            <person name="Lokyitsang T."/>
            <person name="Lokyitsang Y."/>
            <person name="Lubonja R."/>
            <person name="Lui A."/>
            <person name="MacDonald P."/>
            <person name="Magnisalis V."/>
            <person name="Maru K."/>
            <person name="Matthews C."/>
            <person name="McCusker W."/>
            <person name="McDonough S."/>
            <person name="Mehta T."/>
            <person name="Meldrim J."/>
            <person name="Meneus L."/>
            <person name="Mihai O."/>
            <person name="Mihalev A."/>
            <person name="Mihova T."/>
            <person name="Mittelman R."/>
            <person name="Mlenga V."/>
            <person name="Montmayeur A."/>
            <person name="Mulrain L."/>
            <person name="Navidi A."/>
            <person name="Naylor J."/>
            <person name="Negash T."/>
            <person name="Nguyen T."/>
            <person name="Nguyen N."/>
            <person name="Nicol R."/>
            <person name="Norbu C."/>
            <person name="Norbu N."/>
            <person name="Novod N."/>
            <person name="O'Neill B."/>
            <person name="Osman S."/>
            <person name="Markiewicz E."/>
            <person name="Oyono O.L."/>
            <person name="Patti C."/>
            <person name="Phunkhang P."/>
            <person name="Pierre F."/>
            <person name="Priest M."/>
            <person name="Raghuraman S."/>
            <person name="Rege F."/>
            <person name="Reyes R."/>
            <person name="Rise C."/>
            <person name="Rogov P."/>
            <person name="Ross K."/>
            <person name="Ryan E."/>
            <person name="Settipalli S."/>
            <person name="Shea T."/>
            <person name="Sherpa N."/>
            <person name="Shi L."/>
            <person name="Shih D."/>
            <person name="Sparrow T."/>
            <person name="Spaulding J."/>
            <person name="Stalker J."/>
            <person name="Stange-Thomann N."/>
            <person name="Stavropoulos S."/>
            <person name="Stone C."/>
            <person name="Strader C."/>
            <person name="Tesfaye S."/>
            <person name="Thomson T."/>
            <person name="Thoulutsang Y."/>
            <person name="Thoulutsang D."/>
            <person name="Topham K."/>
            <person name="Topping I."/>
            <person name="Tsamla T."/>
            <person name="Vassiliev H."/>
            <person name="Vo A."/>
            <person name="Wangchuk T."/>
            <person name="Wangdi T."/>
            <person name="Weiand M."/>
            <person name="Wilkinson J."/>
            <person name="Wilson A."/>
            <person name="Yadav S."/>
            <person name="Young G."/>
            <person name="Yu Q."/>
            <person name="Zembek L."/>
            <person name="Zhong D."/>
            <person name="Zimmer A."/>
            <person name="Zwirko Z."/>
            <person name="Jaffe D.B."/>
            <person name="Alvarez P."/>
            <person name="Brockman W."/>
            <person name="Butler J."/>
            <person name="Chin C."/>
            <person name="Gnerre S."/>
            <person name="Grabherr M."/>
            <person name="Kleber M."/>
            <person name="Mauceli E."/>
            <person name="MacCallum I."/>
        </authorList>
    </citation>
    <scope>NUCLEOTIDE SEQUENCE [LARGE SCALE GENOMIC DNA]</scope>
    <source>
        <strain evidence="2">Tucson 14024-0371.13</strain>
    </source>
</reference>
<accession>B3M8Z4</accession>
<evidence type="ECO:0000313" key="1">
    <source>
        <dbReference type="EMBL" id="EDV38938.1"/>
    </source>
</evidence>